<evidence type="ECO:0000313" key="1">
    <source>
        <dbReference type="EMBL" id="CAG6690774.1"/>
    </source>
</evidence>
<proteinExistence type="predicted"/>
<name>A0A8D8TMQ0_9HEMI</name>
<reference evidence="1" key="1">
    <citation type="submission" date="2021-05" db="EMBL/GenBank/DDBJ databases">
        <authorList>
            <person name="Alioto T."/>
            <person name="Alioto T."/>
            <person name="Gomez Garrido J."/>
        </authorList>
    </citation>
    <scope>NUCLEOTIDE SEQUENCE</scope>
</reference>
<sequence length="100" mass="11829">MHVFGDIFWRNFFSPSSVCFCPIEFGTNSEMSVLLFDNCVRNEKTKDIKCQKILGTNIQRLCIYLFKHHLHTFFPLQNPLSSNFETFEFILLILYININV</sequence>
<protein>
    <submittedName>
        <fullName evidence="1">Uncharacterized protein</fullName>
    </submittedName>
</protein>
<dbReference type="AlphaFoldDB" id="A0A8D8TMQ0"/>
<organism evidence="1">
    <name type="scientific">Cacopsylla melanoneura</name>
    <dbReference type="NCBI Taxonomy" id="428564"/>
    <lineage>
        <taxon>Eukaryota</taxon>
        <taxon>Metazoa</taxon>
        <taxon>Ecdysozoa</taxon>
        <taxon>Arthropoda</taxon>
        <taxon>Hexapoda</taxon>
        <taxon>Insecta</taxon>
        <taxon>Pterygota</taxon>
        <taxon>Neoptera</taxon>
        <taxon>Paraneoptera</taxon>
        <taxon>Hemiptera</taxon>
        <taxon>Sternorrhyncha</taxon>
        <taxon>Psylloidea</taxon>
        <taxon>Psyllidae</taxon>
        <taxon>Psyllinae</taxon>
        <taxon>Cacopsylla</taxon>
    </lineage>
</organism>
<accession>A0A8D8TMQ0</accession>
<dbReference type="EMBL" id="HBUF01299395">
    <property type="protein sequence ID" value="CAG6690774.1"/>
    <property type="molecule type" value="Transcribed_RNA"/>
</dbReference>